<evidence type="ECO:0000256" key="7">
    <source>
        <dbReference type="PROSITE-ProRule" id="PRU01360"/>
    </source>
</evidence>
<comment type="subcellular location">
    <subcellularLocation>
        <location evidence="1 7">Cell outer membrane</location>
        <topology evidence="1 7">Multi-pass membrane protein</topology>
    </subcellularLocation>
</comment>
<dbReference type="InterPro" id="IPR039426">
    <property type="entry name" value="TonB-dep_rcpt-like"/>
</dbReference>
<dbReference type="NCBIfam" id="TIGR04056">
    <property type="entry name" value="OMP_RagA_SusC"/>
    <property type="match status" value="1"/>
</dbReference>
<dbReference type="InterPro" id="IPR023996">
    <property type="entry name" value="TonB-dep_OMP_SusC/RagA"/>
</dbReference>
<evidence type="ECO:0000256" key="3">
    <source>
        <dbReference type="ARBA" id="ARBA00022452"/>
    </source>
</evidence>
<dbReference type="EMBL" id="SMLW01000660">
    <property type="protein sequence ID" value="MTI28328.1"/>
    <property type="molecule type" value="Genomic_DNA"/>
</dbReference>
<organism evidence="10 11">
    <name type="scientific">Fulvivirga kasyanovii</name>
    <dbReference type="NCBI Taxonomy" id="396812"/>
    <lineage>
        <taxon>Bacteria</taxon>
        <taxon>Pseudomonadati</taxon>
        <taxon>Bacteroidota</taxon>
        <taxon>Cytophagia</taxon>
        <taxon>Cytophagales</taxon>
        <taxon>Fulvivirgaceae</taxon>
        <taxon>Fulvivirga</taxon>
    </lineage>
</organism>
<proteinExistence type="inferred from homology"/>
<evidence type="ECO:0000256" key="5">
    <source>
        <dbReference type="ARBA" id="ARBA00023136"/>
    </source>
</evidence>
<dbReference type="Gene3D" id="2.40.170.20">
    <property type="entry name" value="TonB-dependent receptor, beta-barrel domain"/>
    <property type="match status" value="1"/>
</dbReference>
<evidence type="ECO:0000256" key="8">
    <source>
        <dbReference type="SAM" id="SignalP"/>
    </source>
</evidence>
<keyword evidence="3 7" id="KW-1134">Transmembrane beta strand</keyword>
<dbReference type="SUPFAM" id="SSF49464">
    <property type="entry name" value="Carboxypeptidase regulatory domain-like"/>
    <property type="match status" value="1"/>
</dbReference>
<keyword evidence="5 7" id="KW-0472">Membrane</keyword>
<evidence type="ECO:0000313" key="11">
    <source>
        <dbReference type="Proteomes" id="UP000798808"/>
    </source>
</evidence>
<dbReference type="Proteomes" id="UP000798808">
    <property type="component" value="Unassembled WGS sequence"/>
</dbReference>
<keyword evidence="2 7" id="KW-0813">Transport</keyword>
<evidence type="ECO:0000256" key="6">
    <source>
        <dbReference type="ARBA" id="ARBA00023237"/>
    </source>
</evidence>
<evidence type="ECO:0000313" key="10">
    <source>
        <dbReference type="EMBL" id="MTI28328.1"/>
    </source>
</evidence>
<feature type="signal peptide" evidence="8">
    <location>
        <begin position="1"/>
        <end position="20"/>
    </location>
</feature>
<comment type="caution">
    <text evidence="10">The sequence shown here is derived from an EMBL/GenBank/DDBJ whole genome shotgun (WGS) entry which is preliminary data.</text>
</comment>
<dbReference type="RefSeq" id="WP_155175745.1">
    <property type="nucleotide sequence ID" value="NZ_BAAAFL010000027.1"/>
</dbReference>
<gene>
    <name evidence="10" type="ORF">E1163_25450</name>
</gene>
<reference evidence="10 11" key="1">
    <citation type="submission" date="2019-02" db="EMBL/GenBank/DDBJ databases">
        <authorList>
            <person name="Goldberg S.R."/>
            <person name="Haltli B.A."/>
            <person name="Correa H."/>
            <person name="Russell K.G."/>
        </authorList>
    </citation>
    <scope>NUCLEOTIDE SEQUENCE [LARGE SCALE GENOMIC DNA]</scope>
    <source>
        <strain evidence="10 11">JCM 16186</strain>
    </source>
</reference>
<evidence type="ECO:0000256" key="4">
    <source>
        <dbReference type="ARBA" id="ARBA00022692"/>
    </source>
</evidence>
<accession>A0ABW9RVT9</accession>
<evidence type="ECO:0000256" key="2">
    <source>
        <dbReference type="ARBA" id="ARBA00022448"/>
    </source>
</evidence>
<comment type="similarity">
    <text evidence="7">Belongs to the TonB-dependent receptor family.</text>
</comment>
<dbReference type="InterPro" id="IPR036942">
    <property type="entry name" value="Beta-barrel_TonB_sf"/>
</dbReference>
<dbReference type="Pfam" id="PF07715">
    <property type="entry name" value="Plug"/>
    <property type="match status" value="1"/>
</dbReference>
<dbReference type="InterPro" id="IPR012910">
    <property type="entry name" value="Plug_dom"/>
</dbReference>
<dbReference type="PROSITE" id="PS52016">
    <property type="entry name" value="TONB_DEPENDENT_REC_3"/>
    <property type="match status" value="1"/>
</dbReference>
<keyword evidence="6 7" id="KW-0998">Cell outer membrane</keyword>
<keyword evidence="8" id="KW-0732">Signal</keyword>
<dbReference type="Pfam" id="PF13715">
    <property type="entry name" value="CarbopepD_reg_2"/>
    <property type="match status" value="1"/>
</dbReference>
<keyword evidence="4 7" id="KW-0812">Transmembrane</keyword>
<sequence>MKKILLILTLVIVSGNMAFSQNLVVKGQVTADTDASSLPGVSVLIKGTTSGTITDAGGNYSIEVPSDATLLFSFIGYETQEVSVAGRSVINIELTSDVTELSEVVVTALGVEREKASLAYAVQEVDGDNVTKTGEQNFMGALSGKVAGVQITNPSAASLGGTVNVRIRGANSISGNSQPLYVVDGIPISNQNFSNTYNGRDYGNLAQDINPNDIESISVLKGPAASALYGIRGKNGVILITTKKGTGRKGIGVEYNGQVAFDRVALLPEYQNKYAGGYSQELSQVDGQDVLDYNADESWGPEMDGRPVRHWDSWYPGTPEYGKTRPLVPNPDNVKDFFETGVTQSHNIAISGGNDNTSFRLSYGFTDINGTVPFSEGKKNNASLNLNSQLTDKLSVEATVSYANNSYRGRPGFGYTGSFSGWTLINVGPNLNMWTQRQLDYDRLKNYRAPDGSIKTWNITSPDNLNPNFWDNIYFMLENASPYDERDRMIGGVTLNYKLSDVFSIKGVAKTDFYDQRINNRIPTEAKAQDFYYESSRKGIENNYELLLNFNKSFDKISLSGFGGGNILKQRSLGIEGNTVGGLSAPNWYNLEASIDRPFVDNWEITKEIRSLYASASLGYNDMLYLDLTARNDWSSALPENDNSYFYPSAGLSFVFSELIDSRVLSFGKVRSSFAQVGNDLDAYEINQTYLPGGAYGSSSSFEVRDYYVDPNIKPSLTEALEIGAELKFFNNRLGVDFNYYNQINEDDIVRINVSGTSGYERLTTNGGKIVSKGIELALYGTPVQSKNFTWDIAFNLARNRSVVEDIYGDITAYSILERRGASVVLEKGEEWGVIRGTDFKMLDGQRVVRYAGSWYHYNDEDNLEYLTEDNQVIGNVLPDFTGGAVNTFSYKGFDLSLNFDFQKGGSFHSVTKMFGFGAGQLAETAVMNSNGISVRDRISEGGGFEVSGVLEDGTAVSGYASGAQHTWNMVGATGNWIYDASYIKLREVRLGYSVPSKVLENLPFTRVNVAVTVRNAWLIHANIDGLDPSEITPDASGVAFHEGGGLPGFRTYGFNLRLSL</sequence>
<evidence type="ECO:0000256" key="1">
    <source>
        <dbReference type="ARBA" id="ARBA00004571"/>
    </source>
</evidence>
<dbReference type="Gene3D" id="2.170.130.10">
    <property type="entry name" value="TonB-dependent receptor, plug domain"/>
    <property type="match status" value="1"/>
</dbReference>
<dbReference type="InterPro" id="IPR037066">
    <property type="entry name" value="Plug_dom_sf"/>
</dbReference>
<protein>
    <submittedName>
        <fullName evidence="10">SusC/RagA family TonB-linked outer membrane protein</fullName>
    </submittedName>
</protein>
<dbReference type="Gene3D" id="2.60.40.1120">
    <property type="entry name" value="Carboxypeptidase-like, regulatory domain"/>
    <property type="match status" value="1"/>
</dbReference>
<dbReference type="SUPFAM" id="SSF56935">
    <property type="entry name" value="Porins"/>
    <property type="match status" value="1"/>
</dbReference>
<dbReference type="NCBIfam" id="TIGR04057">
    <property type="entry name" value="SusC_RagA_signa"/>
    <property type="match status" value="1"/>
</dbReference>
<evidence type="ECO:0000259" key="9">
    <source>
        <dbReference type="Pfam" id="PF07715"/>
    </source>
</evidence>
<dbReference type="InterPro" id="IPR008969">
    <property type="entry name" value="CarboxyPept-like_regulatory"/>
</dbReference>
<feature type="chain" id="PRO_5045656819" evidence="8">
    <location>
        <begin position="21"/>
        <end position="1061"/>
    </location>
</feature>
<feature type="domain" description="TonB-dependent receptor plug" evidence="9">
    <location>
        <begin position="116"/>
        <end position="237"/>
    </location>
</feature>
<dbReference type="InterPro" id="IPR023997">
    <property type="entry name" value="TonB-dep_OMP_SusC/RagA_CS"/>
</dbReference>
<keyword evidence="11" id="KW-1185">Reference proteome</keyword>
<name>A0ABW9RVT9_9BACT</name>